<dbReference type="SUPFAM" id="SSF53474">
    <property type="entry name" value="alpha/beta-Hydrolases"/>
    <property type="match status" value="1"/>
</dbReference>
<name>A0AB39R2M7_9ACTN</name>
<evidence type="ECO:0000313" key="2">
    <source>
        <dbReference type="EMBL" id="XDQ50247.1"/>
    </source>
</evidence>
<dbReference type="PANTHER" id="PTHR10824">
    <property type="entry name" value="ACYL-COENZYME A THIOESTERASE-RELATED"/>
    <property type="match status" value="1"/>
</dbReference>
<feature type="domain" description="BAAT/Acyl-CoA thioester hydrolase C-terminal" evidence="1">
    <location>
        <begin position="169"/>
        <end position="275"/>
    </location>
</feature>
<dbReference type="RefSeq" id="WP_369243604.1">
    <property type="nucleotide sequence ID" value="NZ_CP163443.1"/>
</dbReference>
<dbReference type="Pfam" id="PF08840">
    <property type="entry name" value="BAAT_C"/>
    <property type="match status" value="2"/>
</dbReference>
<dbReference type="GO" id="GO:0047617">
    <property type="term" value="F:fatty acyl-CoA hydrolase activity"/>
    <property type="evidence" value="ECO:0007669"/>
    <property type="project" value="TreeGrafter"/>
</dbReference>
<dbReference type="PANTHER" id="PTHR10824:SF4">
    <property type="entry name" value="ACYL-COENZYME A THIOESTERASE 1-LIKE"/>
    <property type="match status" value="1"/>
</dbReference>
<organism evidence="2">
    <name type="scientific">Streptomyces sp. R41</name>
    <dbReference type="NCBI Taxonomy" id="3238632"/>
    <lineage>
        <taxon>Bacteria</taxon>
        <taxon>Bacillati</taxon>
        <taxon>Actinomycetota</taxon>
        <taxon>Actinomycetes</taxon>
        <taxon>Kitasatosporales</taxon>
        <taxon>Streptomycetaceae</taxon>
        <taxon>Streptomyces</taxon>
    </lineage>
</organism>
<dbReference type="GO" id="GO:0006637">
    <property type="term" value="P:acyl-CoA metabolic process"/>
    <property type="evidence" value="ECO:0007669"/>
    <property type="project" value="TreeGrafter"/>
</dbReference>
<dbReference type="GO" id="GO:0006631">
    <property type="term" value="P:fatty acid metabolic process"/>
    <property type="evidence" value="ECO:0007669"/>
    <property type="project" value="TreeGrafter"/>
</dbReference>
<sequence length="280" mass="29394">MAHGHQLASRRVTRAWFGTGVTSRNLTVAADKVAGTLHLPAPGTPRHSAVLLFGGSEGGNSNKPAAALLASHGYPALSLGYFNLPGLPQALENIPLEYFATAARLLAAQPGVDPRHILAMGYSRGSEAALLLANDYPDLIHGAVVYSPSAQVNSGFPDYGTFAWTKDGKPIAERLIPLGHVSGPVMAIAGAHDLLWTSSRWARQIVQELDAAGNRYPHQALIYPNAGHGVGTFPYLPAGTRLIHPVTRRETDLGGTRAGDAAAQEAGWPKVLALLASLGS</sequence>
<dbReference type="Gene3D" id="3.40.50.1820">
    <property type="entry name" value="alpha/beta hydrolase"/>
    <property type="match status" value="1"/>
</dbReference>
<keyword evidence="2" id="KW-0378">Hydrolase</keyword>
<dbReference type="InterPro" id="IPR029058">
    <property type="entry name" value="AB_hydrolase_fold"/>
</dbReference>
<gene>
    <name evidence="2" type="ORF">AB5J53_00140</name>
</gene>
<evidence type="ECO:0000259" key="1">
    <source>
        <dbReference type="Pfam" id="PF08840"/>
    </source>
</evidence>
<accession>A0AB39R2M7</accession>
<dbReference type="InterPro" id="IPR014940">
    <property type="entry name" value="BAAT_C"/>
</dbReference>
<reference evidence="2" key="1">
    <citation type="submission" date="2024-07" db="EMBL/GenBank/DDBJ databases">
        <authorList>
            <person name="Yu S.T."/>
        </authorList>
    </citation>
    <scope>NUCLEOTIDE SEQUENCE</scope>
    <source>
        <strain evidence="2">R41</strain>
    </source>
</reference>
<protein>
    <submittedName>
        <fullName evidence="2">Acyl-CoA thioester hydrolase/BAAT C-terminal domain-containing protein</fullName>
    </submittedName>
</protein>
<feature type="domain" description="BAAT/Acyl-CoA thioester hydrolase C-terminal" evidence="1">
    <location>
        <begin position="94"/>
        <end position="151"/>
    </location>
</feature>
<dbReference type="EMBL" id="CP163443">
    <property type="protein sequence ID" value="XDQ50247.1"/>
    <property type="molecule type" value="Genomic_DNA"/>
</dbReference>
<dbReference type="AlphaFoldDB" id="A0AB39R2M7"/>
<proteinExistence type="predicted"/>